<name>A0A1V3NA87_9GAMM</name>
<dbReference type="OrthoDB" id="7554380at2"/>
<evidence type="ECO:0000313" key="2">
    <source>
        <dbReference type="EMBL" id="OOG22017.1"/>
    </source>
</evidence>
<protein>
    <recommendedName>
        <fullName evidence="1">Putative zinc-finger domain-containing protein</fullName>
    </recommendedName>
</protein>
<gene>
    <name evidence="2" type="ORF">B1C78_15645</name>
</gene>
<evidence type="ECO:0000313" key="3">
    <source>
        <dbReference type="Proteomes" id="UP000189462"/>
    </source>
</evidence>
<accession>A0A1V3NA87</accession>
<organism evidence="2 3">
    <name type="scientific">Thioalkalivibrio denitrificans</name>
    <dbReference type="NCBI Taxonomy" id="108003"/>
    <lineage>
        <taxon>Bacteria</taxon>
        <taxon>Pseudomonadati</taxon>
        <taxon>Pseudomonadota</taxon>
        <taxon>Gammaproteobacteria</taxon>
        <taxon>Chromatiales</taxon>
        <taxon>Ectothiorhodospiraceae</taxon>
        <taxon>Thioalkalivibrio</taxon>
    </lineage>
</organism>
<dbReference type="STRING" id="108003.B1C78_15645"/>
<comment type="caution">
    <text evidence="2">The sequence shown here is derived from an EMBL/GenBank/DDBJ whole genome shotgun (WGS) entry which is preliminary data.</text>
</comment>
<dbReference type="EMBL" id="MVBK01000112">
    <property type="protein sequence ID" value="OOG22017.1"/>
    <property type="molecule type" value="Genomic_DNA"/>
</dbReference>
<dbReference type="Gene3D" id="1.10.10.1320">
    <property type="entry name" value="Anti-sigma factor, zinc-finger domain"/>
    <property type="match status" value="1"/>
</dbReference>
<feature type="domain" description="Putative zinc-finger" evidence="1">
    <location>
        <begin position="10"/>
        <end position="40"/>
    </location>
</feature>
<evidence type="ECO:0000259" key="1">
    <source>
        <dbReference type="Pfam" id="PF13490"/>
    </source>
</evidence>
<keyword evidence="3" id="KW-1185">Reference proteome</keyword>
<dbReference type="InterPro" id="IPR041916">
    <property type="entry name" value="Anti_sigma_zinc_sf"/>
</dbReference>
<dbReference type="Pfam" id="PF13490">
    <property type="entry name" value="zf-HC2"/>
    <property type="match status" value="1"/>
</dbReference>
<reference evidence="2 3" key="1">
    <citation type="submission" date="2017-02" db="EMBL/GenBank/DDBJ databases">
        <title>Genomic diversity within the haloalkaliphilic genus Thioalkalivibrio.</title>
        <authorList>
            <person name="Ahn A.-C."/>
            <person name="Meier-Kolthoff J."/>
            <person name="Overmars L."/>
            <person name="Richter M."/>
            <person name="Woyke T."/>
            <person name="Sorokin D.Y."/>
            <person name="Muyzer G."/>
        </authorList>
    </citation>
    <scope>NUCLEOTIDE SEQUENCE [LARGE SCALE GENOMIC DNA]</scope>
    <source>
        <strain evidence="2 3">ALJD</strain>
    </source>
</reference>
<dbReference type="InterPro" id="IPR027383">
    <property type="entry name" value="Znf_put"/>
</dbReference>
<proteinExistence type="predicted"/>
<dbReference type="Proteomes" id="UP000189462">
    <property type="component" value="Unassembled WGS sequence"/>
</dbReference>
<sequence>MPESTEQHPRELLPWLVNGTLDGAEHEAVSRHVAACAACQAEVSLLRAMRRGVKAVEPAGAGELGWQRLRRGLGGQVRTVTPRWVIPAAMAASLVIVAQAALLVTRAPETVRYEPLADPVPTEVLAQVRFTPEASEADLRALLREAGVRIVDGPSAAGVYRLAVEPDRDPEAAARVLRERSDLIPHFALER</sequence>
<dbReference type="AlphaFoldDB" id="A0A1V3NA87"/>
<dbReference type="RefSeq" id="WP_077280090.1">
    <property type="nucleotide sequence ID" value="NZ_MVBK01000112.1"/>
</dbReference>